<dbReference type="OrthoDB" id="782264at2759"/>
<proteinExistence type="predicted"/>
<protein>
    <submittedName>
        <fullName evidence="2">Uncharacterized protein</fullName>
    </submittedName>
</protein>
<dbReference type="AlphaFoldDB" id="A0A9Q0QVQ4"/>
<dbReference type="EMBL" id="JAMYWD010000004">
    <property type="protein sequence ID" value="KAJ4973840.1"/>
    <property type="molecule type" value="Genomic_DNA"/>
</dbReference>
<name>A0A9Q0QVQ4_9MAGN</name>
<accession>A0A9Q0QVQ4</accession>
<dbReference type="Proteomes" id="UP001141806">
    <property type="component" value="Unassembled WGS sequence"/>
</dbReference>
<comment type="caution">
    <text evidence="2">The sequence shown here is derived from an EMBL/GenBank/DDBJ whole genome shotgun (WGS) entry which is preliminary data.</text>
</comment>
<keyword evidence="3" id="KW-1185">Reference proteome</keyword>
<gene>
    <name evidence="2" type="ORF">NE237_007014</name>
</gene>
<organism evidence="2 3">
    <name type="scientific">Protea cynaroides</name>
    <dbReference type="NCBI Taxonomy" id="273540"/>
    <lineage>
        <taxon>Eukaryota</taxon>
        <taxon>Viridiplantae</taxon>
        <taxon>Streptophyta</taxon>
        <taxon>Embryophyta</taxon>
        <taxon>Tracheophyta</taxon>
        <taxon>Spermatophyta</taxon>
        <taxon>Magnoliopsida</taxon>
        <taxon>Proteales</taxon>
        <taxon>Proteaceae</taxon>
        <taxon>Protea</taxon>
    </lineage>
</organism>
<reference evidence="2" key="1">
    <citation type="journal article" date="2023" name="Plant J.">
        <title>The genome of the king protea, Protea cynaroides.</title>
        <authorList>
            <person name="Chang J."/>
            <person name="Duong T.A."/>
            <person name="Schoeman C."/>
            <person name="Ma X."/>
            <person name="Roodt D."/>
            <person name="Barker N."/>
            <person name="Li Z."/>
            <person name="Van de Peer Y."/>
            <person name="Mizrachi E."/>
        </authorList>
    </citation>
    <scope>NUCLEOTIDE SEQUENCE</scope>
    <source>
        <tissue evidence="2">Young leaves</tissue>
    </source>
</reference>
<feature type="region of interest" description="Disordered" evidence="1">
    <location>
        <begin position="18"/>
        <end position="41"/>
    </location>
</feature>
<evidence type="ECO:0000313" key="3">
    <source>
        <dbReference type="Proteomes" id="UP001141806"/>
    </source>
</evidence>
<evidence type="ECO:0000313" key="2">
    <source>
        <dbReference type="EMBL" id="KAJ4973840.1"/>
    </source>
</evidence>
<sequence>MTTECFHLRRKSLLLMMDNDPMPRRSNGGQHLRKKAEEGKVEDLIHKPPPLLGYHDSFSADDKVPVHHVSHSLDSIPPSPEIYEFADVNLDYSSSPFSGMPRSNGNGKHYGIGNDDDGIFTSNEAMFPLPEEMQCRRWRLPFANGTAKNAIHLRKRRCRTRLLKKLRNISMIK</sequence>
<evidence type="ECO:0000256" key="1">
    <source>
        <dbReference type="SAM" id="MobiDB-lite"/>
    </source>
</evidence>